<evidence type="ECO:0000313" key="1">
    <source>
        <dbReference type="EMBL" id="GFR85277.1"/>
    </source>
</evidence>
<dbReference type="Proteomes" id="UP000762676">
    <property type="component" value="Unassembled WGS sequence"/>
</dbReference>
<comment type="caution">
    <text evidence="1">The sequence shown here is derived from an EMBL/GenBank/DDBJ whole genome shotgun (WGS) entry which is preliminary data.</text>
</comment>
<organism evidence="1 2">
    <name type="scientific">Elysia marginata</name>
    <dbReference type="NCBI Taxonomy" id="1093978"/>
    <lineage>
        <taxon>Eukaryota</taxon>
        <taxon>Metazoa</taxon>
        <taxon>Spiralia</taxon>
        <taxon>Lophotrochozoa</taxon>
        <taxon>Mollusca</taxon>
        <taxon>Gastropoda</taxon>
        <taxon>Heterobranchia</taxon>
        <taxon>Euthyneura</taxon>
        <taxon>Panpulmonata</taxon>
        <taxon>Sacoglossa</taxon>
        <taxon>Placobranchoidea</taxon>
        <taxon>Plakobranchidae</taxon>
        <taxon>Elysia</taxon>
    </lineage>
</organism>
<evidence type="ECO:0000313" key="2">
    <source>
        <dbReference type="Proteomes" id="UP000762676"/>
    </source>
</evidence>
<reference evidence="1 2" key="1">
    <citation type="journal article" date="2021" name="Elife">
        <title>Chloroplast acquisition without the gene transfer in kleptoplastic sea slugs, Plakobranchus ocellatus.</title>
        <authorList>
            <person name="Maeda T."/>
            <person name="Takahashi S."/>
            <person name="Yoshida T."/>
            <person name="Shimamura S."/>
            <person name="Takaki Y."/>
            <person name="Nagai Y."/>
            <person name="Toyoda A."/>
            <person name="Suzuki Y."/>
            <person name="Arimoto A."/>
            <person name="Ishii H."/>
            <person name="Satoh N."/>
            <person name="Nishiyama T."/>
            <person name="Hasebe M."/>
            <person name="Maruyama T."/>
            <person name="Minagawa J."/>
            <person name="Obokata J."/>
            <person name="Shigenobu S."/>
        </authorList>
    </citation>
    <scope>NUCLEOTIDE SEQUENCE [LARGE SCALE GENOMIC DNA]</scope>
</reference>
<name>A0AAV4GIK1_9GAST</name>
<proteinExistence type="predicted"/>
<dbReference type="EMBL" id="BMAT01001425">
    <property type="protein sequence ID" value="GFR85277.1"/>
    <property type="molecule type" value="Genomic_DNA"/>
</dbReference>
<sequence length="16" mass="1814">MSSPGCFMSGYWRSAF</sequence>
<keyword evidence="2" id="KW-1185">Reference proteome</keyword>
<dbReference type="AlphaFoldDB" id="A0AAV4GIK1"/>
<accession>A0AAV4GIK1</accession>
<feature type="non-terminal residue" evidence="1">
    <location>
        <position position="16"/>
    </location>
</feature>
<protein>
    <submittedName>
        <fullName evidence="1">Uncharacterized protein</fullName>
    </submittedName>
</protein>
<gene>
    <name evidence="1" type="ORF">ElyMa_000692300</name>
</gene>